<sequence length="631" mass="73350">MISLLQMMKSSQLLQLPRTNLCRFLSVACKSSSLSPFASEIKTEVDRITRIINDHSFPDEPLEPTLLRHIPPVSLSSYFVESVLGRLFAAHSNGLKALEFFKYSIHHSQHAPSVGAFEKTLHILTRMRYFDKAWELMMDMQCSHPSLLSLKSMSIMLAKIAKFQSYEDTLEAFKRMETEVFAGRNFSTDEFNVLLRAFCSQREMKEARSVFLKMHSRFPTNTKTMNILLLGFKESGNVTAMELFYHEMIRRGFKPNSMTYNIRIDAYCKKGCLGDGLRLLEEMERVHCLPTLETITTLIHGAGVARNIPKARQLFDEIPKRNLQLDVGAYNAMISSLIRSKDIHSAIELMDEMERKQIEYDGVTYHTMFLGMMKLSGIEGVSELYCKMLERNFIPRTQTVVMLMKFFCGNQHLHFALNLWDYLLQKGHCPHSHALDLLATGLCSRGRWQEAYQCCKQILERGRHMSESVNHMMQRILKQYDEMEKLMELNRMKMKLQSASAQTQQCRKVSWERQKDITPVRRAQADSQDLPNHQEGEWVQYSLANSENGWRIIVTRCTRIVTDDKHFIEPFMIREIPLETIVRNLCVFWGEGKWTLSLVKRPMNKSNWRFEPMIYDFRSLAGRMPGLGFSE</sequence>
<reference evidence="4 5" key="1">
    <citation type="submission" date="2015-01" db="EMBL/GenBank/DDBJ databases">
        <title>Genome of allotetraploid Gossypium barbadense reveals genomic plasticity and fiber elongation in cotton evolution.</title>
        <authorList>
            <person name="Chen X."/>
            <person name="Liu X."/>
            <person name="Zhao B."/>
            <person name="Zheng H."/>
            <person name="Hu Y."/>
            <person name="Lu G."/>
            <person name="Yang C."/>
            <person name="Chen J."/>
            <person name="Shan C."/>
            <person name="Zhang L."/>
            <person name="Zhou Y."/>
            <person name="Wang L."/>
            <person name="Guo W."/>
            <person name="Bai Y."/>
            <person name="Ruan J."/>
            <person name="Shangguan X."/>
            <person name="Mao Y."/>
            <person name="Jiang J."/>
            <person name="Zhu Y."/>
            <person name="Lei J."/>
            <person name="Kang H."/>
            <person name="Chen S."/>
            <person name="He X."/>
            <person name="Wang R."/>
            <person name="Wang Y."/>
            <person name="Chen J."/>
            <person name="Wang L."/>
            <person name="Yu S."/>
            <person name="Wang B."/>
            <person name="Wei J."/>
            <person name="Song S."/>
            <person name="Lu X."/>
            <person name="Gao Z."/>
            <person name="Gu W."/>
            <person name="Deng X."/>
            <person name="Ma D."/>
            <person name="Wang S."/>
            <person name="Liang W."/>
            <person name="Fang L."/>
            <person name="Cai C."/>
            <person name="Zhu X."/>
            <person name="Zhou B."/>
            <person name="Zhang Y."/>
            <person name="Chen Z."/>
            <person name="Xu S."/>
            <person name="Zhu R."/>
            <person name="Wang S."/>
            <person name="Zhang T."/>
            <person name="Zhao G."/>
        </authorList>
    </citation>
    <scope>NUCLEOTIDE SEQUENCE [LARGE SCALE GENOMIC DNA]</scope>
    <source>
        <strain evidence="5">cv. Xinhai21</strain>
        <tissue evidence="4">Leaf</tissue>
    </source>
</reference>
<feature type="repeat" description="PPR" evidence="3">
    <location>
        <begin position="326"/>
        <end position="360"/>
    </location>
</feature>
<dbReference type="PANTHER" id="PTHR47941">
    <property type="entry name" value="PENTATRICOPEPTIDE REPEAT-CONTAINING PROTEIN 3, MITOCHONDRIAL"/>
    <property type="match status" value="1"/>
</dbReference>
<evidence type="ECO:0000313" key="5">
    <source>
        <dbReference type="Proteomes" id="UP000239757"/>
    </source>
</evidence>
<dbReference type="Pfam" id="PF01535">
    <property type="entry name" value="PPR"/>
    <property type="match status" value="3"/>
</dbReference>
<organism evidence="4 5">
    <name type="scientific">Gossypium barbadense</name>
    <name type="common">Sea Island cotton</name>
    <name type="synonym">Hibiscus barbadensis</name>
    <dbReference type="NCBI Taxonomy" id="3634"/>
    <lineage>
        <taxon>Eukaryota</taxon>
        <taxon>Viridiplantae</taxon>
        <taxon>Streptophyta</taxon>
        <taxon>Embryophyta</taxon>
        <taxon>Tracheophyta</taxon>
        <taxon>Spermatophyta</taxon>
        <taxon>Magnoliopsida</taxon>
        <taxon>eudicotyledons</taxon>
        <taxon>Gunneridae</taxon>
        <taxon>Pentapetalae</taxon>
        <taxon>rosids</taxon>
        <taxon>malvids</taxon>
        <taxon>Malvales</taxon>
        <taxon>Malvaceae</taxon>
        <taxon>Malvoideae</taxon>
        <taxon>Gossypium</taxon>
    </lineage>
</organism>
<protein>
    <recommendedName>
        <fullName evidence="6">Pentatricopeptide repeat-containing protein</fullName>
    </recommendedName>
</protein>
<name>A0A2P5XCP7_GOSBA</name>
<dbReference type="AlphaFoldDB" id="A0A2P5XCP7"/>
<dbReference type="Proteomes" id="UP000239757">
    <property type="component" value="Unassembled WGS sequence"/>
</dbReference>
<dbReference type="InterPro" id="IPR011990">
    <property type="entry name" value="TPR-like_helical_dom_sf"/>
</dbReference>
<dbReference type="NCBIfam" id="TIGR00756">
    <property type="entry name" value="PPR"/>
    <property type="match status" value="4"/>
</dbReference>
<comment type="similarity">
    <text evidence="1">Belongs to the PPR family. P subfamily.</text>
</comment>
<feature type="repeat" description="PPR" evidence="3">
    <location>
        <begin position="187"/>
        <end position="217"/>
    </location>
</feature>
<evidence type="ECO:0000256" key="3">
    <source>
        <dbReference type="PROSITE-ProRule" id="PRU00708"/>
    </source>
</evidence>
<dbReference type="Gene3D" id="1.25.40.10">
    <property type="entry name" value="Tetratricopeptide repeat domain"/>
    <property type="match status" value="2"/>
</dbReference>
<gene>
    <name evidence="4" type="ORF">GOBAR_AA19554</name>
</gene>
<dbReference type="EMBL" id="KZ665169">
    <property type="protein sequence ID" value="PPS01106.1"/>
    <property type="molecule type" value="Genomic_DNA"/>
</dbReference>
<dbReference type="InterPro" id="IPR002885">
    <property type="entry name" value="PPR_rpt"/>
</dbReference>
<evidence type="ECO:0008006" key="6">
    <source>
        <dbReference type="Google" id="ProtNLM"/>
    </source>
</evidence>
<feature type="repeat" description="PPR" evidence="3">
    <location>
        <begin position="256"/>
        <end position="290"/>
    </location>
</feature>
<evidence type="ECO:0000313" key="4">
    <source>
        <dbReference type="EMBL" id="PPS01106.1"/>
    </source>
</evidence>
<dbReference type="Pfam" id="PF13041">
    <property type="entry name" value="PPR_2"/>
    <property type="match status" value="2"/>
</dbReference>
<accession>A0A2P5XCP7</accession>
<keyword evidence="2" id="KW-0677">Repeat</keyword>
<proteinExistence type="inferred from homology"/>
<feature type="repeat" description="PPR" evidence="3">
    <location>
        <begin position="221"/>
        <end position="255"/>
    </location>
</feature>
<feature type="repeat" description="PPR" evidence="3">
    <location>
        <begin position="361"/>
        <end position="395"/>
    </location>
</feature>
<dbReference type="PROSITE" id="PS51375">
    <property type="entry name" value="PPR"/>
    <property type="match status" value="5"/>
</dbReference>
<dbReference type="OrthoDB" id="185373at2759"/>
<evidence type="ECO:0000256" key="2">
    <source>
        <dbReference type="ARBA" id="ARBA00022737"/>
    </source>
</evidence>
<evidence type="ECO:0000256" key="1">
    <source>
        <dbReference type="ARBA" id="ARBA00007626"/>
    </source>
</evidence>